<sequence length="116" mass="13467">MQARQHIHDGILNNACGRWLVLHSLFDLGGETYHSRLYENHLTAMKMLWLLVSILVLHQAVAMERTKEPVKTMSELIRPVFGDKVSQLDKISITDKIEYLLSLEVVLYNNYIIFVQ</sequence>
<evidence type="ECO:0000313" key="1">
    <source>
        <dbReference type="EMBL" id="CAB3999990.1"/>
    </source>
</evidence>
<feature type="non-terminal residue" evidence="1">
    <location>
        <position position="116"/>
    </location>
</feature>
<accession>A0A6S7HAJ4</accession>
<name>A0A6S7HAJ4_PARCT</name>
<dbReference type="Proteomes" id="UP001152795">
    <property type="component" value="Unassembled WGS sequence"/>
</dbReference>
<dbReference type="AlphaFoldDB" id="A0A6S7HAJ4"/>
<dbReference type="EMBL" id="CACRXK020003724">
    <property type="protein sequence ID" value="CAB3999990.1"/>
    <property type="molecule type" value="Genomic_DNA"/>
</dbReference>
<protein>
    <submittedName>
        <fullName evidence="1">Uncharacterized protein</fullName>
    </submittedName>
</protein>
<organism evidence="1 2">
    <name type="scientific">Paramuricea clavata</name>
    <name type="common">Red gorgonian</name>
    <name type="synonym">Violescent sea-whip</name>
    <dbReference type="NCBI Taxonomy" id="317549"/>
    <lineage>
        <taxon>Eukaryota</taxon>
        <taxon>Metazoa</taxon>
        <taxon>Cnidaria</taxon>
        <taxon>Anthozoa</taxon>
        <taxon>Octocorallia</taxon>
        <taxon>Malacalcyonacea</taxon>
        <taxon>Plexauridae</taxon>
        <taxon>Paramuricea</taxon>
    </lineage>
</organism>
<keyword evidence="2" id="KW-1185">Reference proteome</keyword>
<evidence type="ECO:0000313" key="2">
    <source>
        <dbReference type="Proteomes" id="UP001152795"/>
    </source>
</evidence>
<gene>
    <name evidence="1" type="ORF">PACLA_8A004441</name>
</gene>
<reference evidence="1" key="1">
    <citation type="submission" date="2020-04" db="EMBL/GenBank/DDBJ databases">
        <authorList>
            <person name="Alioto T."/>
            <person name="Alioto T."/>
            <person name="Gomez Garrido J."/>
        </authorList>
    </citation>
    <scope>NUCLEOTIDE SEQUENCE</scope>
    <source>
        <strain evidence="1">A484AB</strain>
    </source>
</reference>
<comment type="caution">
    <text evidence="1">The sequence shown here is derived from an EMBL/GenBank/DDBJ whole genome shotgun (WGS) entry which is preliminary data.</text>
</comment>
<proteinExistence type="predicted"/>